<reference evidence="2" key="2">
    <citation type="submission" date="2015-10" db="EMBL/GenBank/DDBJ databases">
        <authorList>
            <person name="Gilbert D.G."/>
        </authorList>
    </citation>
    <scope>NUCLEOTIDE SEQUENCE</scope>
    <source>
        <strain evidence="2">GO-13</strain>
    </source>
</reference>
<dbReference type="AlphaFoldDB" id="A0A0T6BJF1"/>
<keyword evidence="5" id="KW-1185">Reference proteome</keyword>
<reference evidence="3 5" key="3">
    <citation type="submission" date="2023-03" db="EMBL/GenBank/DDBJ databases">
        <title>Agriculturally important microbes genome sequencing.</title>
        <authorList>
            <person name="Dunlap C."/>
        </authorList>
    </citation>
    <scope>NUCLEOTIDE SEQUENCE [LARGE SCALE GENOMIC DNA]</scope>
    <source>
        <strain evidence="3 5">CBP-3203</strain>
    </source>
</reference>
<proteinExistence type="predicted"/>
<dbReference type="Proteomes" id="UP000036168">
    <property type="component" value="Unassembled WGS sequence"/>
</dbReference>
<dbReference type="Proteomes" id="UP001341297">
    <property type="component" value="Unassembled WGS sequence"/>
</dbReference>
<dbReference type="RefSeq" id="WP_048355022.1">
    <property type="nucleotide sequence ID" value="NZ_CP129342.1"/>
</dbReference>
<protein>
    <submittedName>
        <fullName evidence="2">Uncharacterized protein</fullName>
    </submittedName>
</protein>
<keyword evidence="1" id="KW-0175">Coiled coil</keyword>
<gene>
    <name evidence="2" type="ORF">AB447_224405</name>
    <name evidence="3" type="ORF">P8828_25420</name>
</gene>
<reference evidence="2 4" key="1">
    <citation type="journal article" date="2015" name="Int. J. Syst. Evol. Microbiol.">
        <title>Bacillus glycinifermentans sp. nov., isolated from fermented soybean paste.</title>
        <authorList>
            <person name="Kim S.J."/>
            <person name="Dunlap C.A."/>
            <person name="Kwon S.W."/>
            <person name="Rooney A.P."/>
        </authorList>
    </citation>
    <scope>NUCLEOTIDE SEQUENCE [LARGE SCALE GENOMIC DNA]</scope>
    <source>
        <strain evidence="2 4">GO-13</strain>
    </source>
</reference>
<dbReference type="EMBL" id="JARRTL010000073">
    <property type="protein sequence ID" value="MEC0488084.1"/>
    <property type="molecule type" value="Genomic_DNA"/>
</dbReference>
<dbReference type="OrthoDB" id="2617584at2"/>
<name>A0A0T6BJF1_9BACI</name>
<comment type="caution">
    <text evidence="2">The sequence shown here is derived from an EMBL/GenBank/DDBJ whole genome shotgun (WGS) entry which is preliminary data.</text>
</comment>
<organism evidence="2 4">
    <name type="scientific">Bacillus glycinifermentans</name>
    <dbReference type="NCBI Taxonomy" id="1664069"/>
    <lineage>
        <taxon>Bacteria</taxon>
        <taxon>Bacillati</taxon>
        <taxon>Bacillota</taxon>
        <taxon>Bacilli</taxon>
        <taxon>Bacillales</taxon>
        <taxon>Bacillaceae</taxon>
        <taxon>Bacillus</taxon>
    </lineage>
</organism>
<sequence length="223" mass="27368">MNYFYEEDFYHEPSEFEMKMNELKESLLSSVKEEYVAEMNRLKKENQELQIIKVNFENIKNDYRKKRYELDCERQELKRKIRKERLSELMKDFEVTMYRADYELIEQPKCNKCNAQRKIEYLTPLGKTAYETCDCAEKEEFFIPKEFICHEFRMNNDGNNILAWYKSRESCGEDYFTHEISTFAKTIYNSGMDFEKLDRWDTFFKTKEECQDYCDYMNKNNIE</sequence>
<evidence type="ECO:0000313" key="5">
    <source>
        <dbReference type="Proteomes" id="UP001341297"/>
    </source>
</evidence>
<evidence type="ECO:0000256" key="1">
    <source>
        <dbReference type="SAM" id="Coils"/>
    </source>
</evidence>
<accession>A0A0T6BJF1</accession>
<evidence type="ECO:0000313" key="3">
    <source>
        <dbReference type="EMBL" id="MEC0488084.1"/>
    </source>
</evidence>
<dbReference type="EMBL" id="LECW02000051">
    <property type="protein sequence ID" value="KRT89279.1"/>
    <property type="molecule type" value="Genomic_DNA"/>
</dbReference>
<evidence type="ECO:0000313" key="2">
    <source>
        <dbReference type="EMBL" id="KRT89279.1"/>
    </source>
</evidence>
<feature type="coiled-coil region" evidence="1">
    <location>
        <begin position="28"/>
        <end position="80"/>
    </location>
</feature>
<evidence type="ECO:0000313" key="4">
    <source>
        <dbReference type="Proteomes" id="UP000036168"/>
    </source>
</evidence>